<gene>
    <name evidence="2" type="ORF">H6P81_015744</name>
</gene>
<evidence type="ECO:0000256" key="1">
    <source>
        <dbReference type="SAM" id="MobiDB-lite"/>
    </source>
</evidence>
<organism evidence="2 3">
    <name type="scientific">Aristolochia fimbriata</name>
    <name type="common">White veined hardy Dutchman's pipe vine</name>
    <dbReference type="NCBI Taxonomy" id="158543"/>
    <lineage>
        <taxon>Eukaryota</taxon>
        <taxon>Viridiplantae</taxon>
        <taxon>Streptophyta</taxon>
        <taxon>Embryophyta</taxon>
        <taxon>Tracheophyta</taxon>
        <taxon>Spermatophyta</taxon>
        <taxon>Magnoliopsida</taxon>
        <taxon>Magnoliidae</taxon>
        <taxon>Piperales</taxon>
        <taxon>Aristolochiaceae</taxon>
        <taxon>Aristolochia</taxon>
    </lineage>
</organism>
<dbReference type="PANTHER" id="PTHR33356">
    <property type="entry name" value="TIP41-LIKE PROTEIN"/>
    <property type="match status" value="1"/>
</dbReference>
<dbReference type="PANTHER" id="PTHR33356:SF34">
    <property type="match status" value="1"/>
</dbReference>
<feature type="region of interest" description="Disordered" evidence="1">
    <location>
        <begin position="172"/>
        <end position="223"/>
    </location>
</feature>
<protein>
    <submittedName>
        <fullName evidence="2">Uncharacterized protein</fullName>
    </submittedName>
</protein>
<comment type="caution">
    <text evidence="2">The sequence shown here is derived from an EMBL/GenBank/DDBJ whole genome shotgun (WGS) entry which is preliminary data.</text>
</comment>
<feature type="compositionally biased region" description="Basic and acidic residues" evidence="1">
    <location>
        <begin position="212"/>
        <end position="223"/>
    </location>
</feature>
<name>A0AAV7E730_ARIFI</name>
<dbReference type="Proteomes" id="UP000825729">
    <property type="component" value="Unassembled WGS sequence"/>
</dbReference>
<reference evidence="2 3" key="1">
    <citation type="submission" date="2021-07" db="EMBL/GenBank/DDBJ databases">
        <title>The Aristolochia fimbriata genome: insights into angiosperm evolution, floral development and chemical biosynthesis.</title>
        <authorList>
            <person name="Jiao Y."/>
        </authorList>
    </citation>
    <scope>NUCLEOTIDE SEQUENCE [LARGE SCALE GENOMIC DNA]</scope>
    <source>
        <strain evidence="2">IBCAS-2021</strain>
        <tissue evidence="2">Leaf</tissue>
    </source>
</reference>
<evidence type="ECO:0000313" key="2">
    <source>
        <dbReference type="EMBL" id="KAG9444404.1"/>
    </source>
</evidence>
<dbReference type="EMBL" id="JAINDJ010000006">
    <property type="protein sequence ID" value="KAG9444404.1"/>
    <property type="molecule type" value="Genomic_DNA"/>
</dbReference>
<proteinExistence type="predicted"/>
<sequence>MAEDLDDGELYLPSDIFPDETFYSRRPVPETNGFAHVEELAQHLAALAMLDSPAPNPRPPAGSFELRKSVRVGALYPPAQTGLGFQALQNVGNGQGHACRGGTHFPPLLGPMYHYHHSSLPGKVVQAPAEIIQRERARVFQRQPNPMQNRAMPVRVGGSGTREYGGTGVFLPRVINAESRRKPSPGAKNTEPRQQPMRNEGLGRQGKPYPHSSEKGLPRDWTY</sequence>
<dbReference type="AlphaFoldDB" id="A0AAV7E730"/>
<keyword evidence="3" id="KW-1185">Reference proteome</keyword>
<evidence type="ECO:0000313" key="3">
    <source>
        <dbReference type="Proteomes" id="UP000825729"/>
    </source>
</evidence>
<accession>A0AAV7E730</accession>